<evidence type="ECO:0000313" key="1">
    <source>
        <dbReference type="EMBL" id="QHU08602.1"/>
    </source>
</evidence>
<sequence length="247" mass="28278">MSVLDLVKKDSEMLEEAIPAAVKQRVPLVRHKDKTCRCSGSELYAFTPSMCTKCEKWRSVFNYYKEYFTRNISGVGRISLVSRQGCGETYRTIDGRLDPLTAEVYSSFIMSAVFKRYPRTLDYWSCGSSGVGNIVRDSCEDFRAALKVKAPEDISKELLLQLDELEHYGYEPSGLSYCRLTYSPQSICELFSYSSVTGTIFLPVPAKIFPSRNSRYMPIESDLTSPICSRAELREYISEMKFIQWQH</sequence>
<accession>A0A6C0JS71</accession>
<organism evidence="1">
    <name type="scientific">viral metagenome</name>
    <dbReference type="NCBI Taxonomy" id="1070528"/>
    <lineage>
        <taxon>unclassified sequences</taxon>
        <taxon>metagenomes</taxon>
        <taxon>organismal metagenomes</taxon>
    </lineage>
</organism>
<reference evidence="1" key="1">
    <citation type="journal article" date="2020" name="Nature">
        <title>Giant virus diversity and host interactions through global metagenomics.</title>
        <authorList>
            <person name="Schulz F."/>
            <person name="Roux S."/>
            <person name="Paez-Espino D."/>
            <person name="Jungbluth S."/>
            <person name="Walsh D.A."/>
            <person name="Denef V.J."/>
            <person name="McMahon K.D."/>
            <person name="Konstantinidis K.T."/>
            <person name="Eloe-Fadrosh E.A."/>
            <person name="Kyrpides N.C."/>
            <person name="Woyke T."/>
        </authorList>
    </citation>
    <scope>NUCLEOTIDE SEQUENCE</scope>
    <source>
        <strain evidence="1">GVMAG-S-1063924-116</strain>
    </source>
</reference>
<dbReference type="AlphaFoldDB" id="A0A6C0JS71"/>
<proteinExistence type="predicted"/>
<dbReference type="EMBL" id="MN740698">
    <property type="protein sequence ID" value="QHU08602.1"/>
    <property type="molecule type" value="Genomic_DNA"/>
</dbReference>
<protein>
    <submittedName>
        <fullName evidence="1">Uncharacterized protein</fullName>
    </submittedName>
</protein>
<name>A0A6C0JS71_9ZZZZ</name>